<feature type="transmembrane region" description="Helical" evidence="1">
    <location>
        <begin position="50"/>
        <end position="76"/>
    </location>
</feature>
<evidence type="ECO:0000313" key="2">
    <source>
        <dbReference type="EMBL" id="ONI21487.1"/>
    </source>
</evidence>
<dbReference type="Gramene" id="ONI21487">
    <property type="protein sequence ID" value="ONI21487"/>
    <property type="gene ID" value="PRUPE_2G069400"/>
</dbReference>
<accession>A0A251QCF2</accession>
<organism evidence="2 3">
    <name type="scientific">Prunus persica</name>
    <name type="common">Peach</name>
    <name type="synonym">Amygdalus persica</name>
    <dbReference type="NCBI Taxonomy" id="3760"/>
    <lineage>
        <taxon>Eukaryota</taxon>
        <taxon>Viridiplantae</taxon>
        <taxon>Streptophyta</taxon>
        <taxon>Embryophyta</taxon>
        <taxon>Tracheophyta</taxon>
        <taxon>Spermatophyta</taxon>
        <taxon>Magnoliopsida</taxon>
        <taxon>eudicotyledons</taxon>
        <taxon>Gunneridae</taxon>
        <taxon>Pentapetalae</taxon>
        <taxon>rosids</taxon>
        <taxon>fabids</taxon>
        <taxon>Rosales</taxon>
        <taxon>Rosaceae</taxon>
        <taxon>Amygdaloideae</taxon>
        <taxon>Amygdaleae</taxon>
        <taxon>Prunus</taxon>
    </lineage>
</organism>
<protein>
    <submittedName>
        <fullName evidence="2">Uncharacterized protein</fullName>
    </submittedName>
</protein>
<gene>
    <name evidence="2" type="ORF">PRUPE_2G069400</name>
</gene>
<reference evidence="2 3" key="1">
    <citation type="journal article" date="2013" name="Nat. Genet.">
        <title>The high-quality draft genome of peach (Prunus persica) identifies unique patterns of genetic diversity, domestication and genome evolution.</title>
        <authorList>
            <consortium name="International Peach Genome Initiative"/>
            <person name="Verde I."/>
            <person name="Abbott A.G."/>
            <person name="Scalabrin S."/>
            <person name="Jung S."/>
            <person name="Shu S."/>
            <person name="Marroni F."/>
            <person name="Zhebentyayeva T."/>
            <person name="Dettori M.T."/>
            <person name="Grimwood J."/>
            <person name="Cattonaro F."/>
            <person name="Zuccolo A."/>
            <person name="Rossini L."/>
            <person name="Jenkins J."/>
            <person name="Vendramin E."/>
            <person name="Meisel L.A."/>
            <person name="Decroocq V."/>
            <person name="Sosinski B."/>
            <person name="Prochnik S."/>
            <person name="Mitros T."/>
            <person name="Policriti A."/>
            <person name="Cipriani G."/>
            <person name="Dondini L."/>
            <person name="Ficklin S."/>
            <person name="Goodstein D.M."/>
            <person name="Xuan P."/>
            <person name="Del Fabbro C."/>
            <person name="Aramini V."/>
            <person name="Copetti D."/>
            <person name="Gonzalez S."/>
            <person name="Horner D.S."/>
            <person name="Falchi R."/>
            <person name="Lucas S."/>
            <person name="Mica E."/>
            <person name="Maldonado J."/>
            <person name="Lazzari B."/>
            <person name="Bielenberg D."/>
            <person name="Pirona R."/>
            <person name="Miculan M."/>
            <person name="Barakat A."/>
            <person name="Testolin R."/>
            <person name="Stella A."/>
            <person name="Tartarini S."/>
            <person name="Tonutti P."/>
            <person name="Arus P."/>
            <person name="Orellana A."/>
            <person name="Wells C."/>
            <person name="Main D."/>
            <person name="Vizzotto G."/>
            <person name="Silva H."/>
            <person name="Salamini F."/>
            <person name="Schmutz J."/>
            <person name="Morgante M."/>
            <person name="Rokhsar D.S."/>
        </authorList>
    </citation>
    <scope>NUCLEOTIDE SEQUENCE [LARGE SCALE GENOMIC DNA]</scope>
    <source>
        <strain evidence="3">cv. Nemared</strain>
    </source>
</reference>
<keyword evidence="1" id="KW-0472">Membrane</keyword>
<evidence type="ECO:0000256" key="1">
    <source>
        <dbReference type="SAM" id="Phobius"/>
    </source>
</evidence>
<keyword evidence="3" id="KW-1185">Reference proteome</keyword>
<proteinExistence type="predicted"/>
<evidence type="ECO:0000313" key="3">
    <source>
        <dbReference type="Proteomes" id="UP000006882"/>
    </source>
</evidence>
<dbReference type="AlphaFoldDB" id="A0A251QCF2"/>
<sequence length="83" mass="9913">MKLSSIYLRNFSLEFVLFIFASVCNRKILLFHRTLEKYFYLYYTLKREHCIHCVFCPCIAVILSSDCSLIAAILLFSPMYWQL</sequence>
<dbReference type="Proteomes" id="UP000006882">
    <property type="component" value="Chromosome G2"/>
</dbReference>
<name>A0A251QCF2_PRUPE</name>
<feature type="transmembrane region" description="Helical" evidence="1">
    <location>
        <begin position="6"/>
        <end position="29"/>
    </location>
</feature>
<keyword evidence="1" id="KW-1133">Transmembrane helix</keyword>
<keyword evidence="1" id="KW-0812">Transmembrane</keyword>
<dbReference type="EMBL" id="CM007652">
    <property type="protein sequence ID" value="ONI21487.1"/>
    <property type="molecule type" value="Genomic_DNA"/>
</dbReference>